<comment type="caution">
    <text evidence="2">The sequence shown here is derived from an EMBL/GenBank/DDBJ whole genome shotgun (WGS) entry which is preliminary data.</text>
</comment>
<name>A0AAV1ZEB8_9ARAC</name>
<evidence type="ECO:0000313" key="2">
    <source>
        <dbReference type="EMBL" id="CAL1269863.1"/>
    </source>
</evidence>
<organism evidence="2 3">
    <name type="scientific">Larinioides sclopetarius</name>
    <dbReference type="NCBI Taxonomy" id="280406"/>
    <lineage>
        <taxon>Eukaryota</taxon>
        <taxon>Metazoa</taxon>
        <taxon>Ecdysozoa</taxon>
        <taxon>Arthropoda</taxon>
        <taxon>Chelicerata</taxon>
        <taxon>Arachnida</taxon>
        <taxon>Araneae</taxon>
        <taxon>Araneomorphae</taxon>
        <taxon>Entelegynae</taxon>
        <taxon>Araneoidea</taxon>
        <taxon>Araneidae</taxon>
        <taxon>Larinioides</taxon>
    </lineage>
</organism>
<sequence length="151" mass="17435">MDLSLWKLGVRTLMLISGFSILVIVALLGYLFYISPDQLQCHRFWDILGRVVTLVFSCYTAASLGVLPAPKCLLMKFPLEPWYIWKMFSLKNLRKGKCHLSLELDNRQKNPPFQDHQADEIENENSPMPLHSNTLRTLSQRTTVQINQLTN</sequence>
<keyword evidence="1" id="KW-0472">Membrane</keyword>
<keyword evidence="3" id="KW-1185">Reference proteome</keyword>
<keyword evidence="1" id="KW-1133">Transmembrane helix</keyword>
<evidence type="ECO:0000256" key="1">
    <source>
        <dbReference type="SAM" id="Phobius"/>
    </source>
</evidence>
<reference evidence="2 3" key="1">
    <citation type="submission" date="2024-04" db="EMBL/GenBank/DDBJ databases">
        <authorList>
            <person name="Rising A."/>
            <person name="Reimegard J."/>
            <person name="Sonavane S."/>
            <person name="Akerstrom W."/>
            <person name="Nylinder S."/>
            <person name="Hedman E."/>
            <person name="Kallberg Y."/>
        </authorList>
    </citation>
    <scope>NUCLEOTIDE SEQUENCE [LARGE SCALE GENOMIC DNA]</scope>
</reference>
<protein>
    <submittedName>
        <fullName evidence="2">Uncharacterized protein</fullName>
    </submittedName>
</protein>
<dbReference type="EMBL" id="CAXIEN010000044">
    <property type="protein sequence ID" value="CAL1269863.1"/>
    <property type="molecule type" value="Genomic_DNA"/>
</dbReference>
<dbReference type="Proteomes" id="UP001497382">
    <property type="component" value="Unassembled WGS sequence"/>
</dbReference>
<proteinExistence type="predicted"/>
<evidence type="ECO:0000313" key="3">
    <source>
        <dbReference type="Proteomes" id="UP001497382"/>
    </source>
</evidence>
<accession>A0AAV1ZEB8</accession>
<feature type="transmembrane region" description="Helical" evidence="1">
    <location>
        <begin position="47"/>
        <end position="67"/>
    </location>
</feature>
<gene>
    <name evidence="2" type="ORF">LARSCL_LOCUS4977</name>
</gene>
<keyword evidence="1" id="KW-0812">Transmembrane</keyword>
<feature type="transmembrane region" description="Helical" evidence="1">
    <location>
        <begin position="12"/>
        <end position="35"/>
    </location>
</feature>
<dbReference type="AlphaFoldDB" id="A0AAV1ZEB8"/>